<gene>
    <name evidence="2" type="ORF">H6G03_29330</name>
</gene>
<comment type="caution">
    <text evidence="2">The sequence shown here is derived from an EMBL/GenBank/DDBJ whole genome shotgun (WGS) entry which is preliminary data.</text>
</comment>
<sequence>MSLKNLGLLIIVVSFLPWAAIIFVVPFIQIDLAHKAVLVTILAVVAEVLFWLGLVLVGKELATKYRRYFSFSRIWKSLKKLLR</sequence>
<dbReference type="EMBL" id="JACJPW010000108">
    <property type="protein sequence ID" value="MBD2185127.1"/>
    <property type="molecule type" value="Genomic_DNA"/>
</dbReference>
<accession>A0A926VLR9</accession>
<dbReference type="Proteomes" id="UP000641646">
    <property type="component" value="Unassembled WGS sequence"/>
</dbReference>
<feature type="transmembrane region" description="Helical" evidence="1">
    <location>
        <begin position="7"/>
        <end position="30"/>
    </location>
</feature>
<keyword evidence="3" id="KW-1185">Reference proteome</keyword>
<evidence type="ECO:0000256" key="1">
    <source>
        <dbReference type="SAM" id="Phobius"/>
    </source>
</evidence>
<feature type="transmembrane region" description="Helical" evidence="1">
    <location>
        <begin position="36"/>
        <end position="57"/>
    </location>
</feature>
<evidence type="ECO:0000313" key="2">
    <source>
        <dbReference type="EMBL" id="MBD2185127.1"/>
    </source>
</evidence>
<dbReference type="NCBIfam" id="NF033684">
    <property type="entry name" value="suffix_2_RND"/>
    <property type="match status" value="1"/>
</dbReference>
<name>A0A926VLR9_9CYAN</name>
<protein>
    <submittedName>
        <fullName evidence="2">Transporter suffix domain-containing protein</fullName>
    </submittedName>
</protein>
<organism evidence="2 3">
    <name type="scientific">Aerosakkonema funiforme FACHB-1375</name>
    <dbReference type="NCBI Taxonomy" id="2949571"/>
    <lineage>
        <taxon>Bacteria</taxon>
        <taxon>Bacillati</taxon>
        <taxon>Cyanobacteriota</taxon>
        <taxon>Cyanophyceae</taxon>
        <taxon>Oscillatoriophycideae</taxon>
        <taxon>Aerosakkonematales</taxon>
        <taxon>Aerosakkonemataceae</taxon>
        <taxon>Aerosakkonema</taxon>
    </lineage>
</organism>
<dbReference type="InterPro" id="IPR047961">
    <property type="entry name" value="Transp_suffix-like"/>
</dbReference>
<keyword evidence="1" id="KW-0812">Transmembrane</keyword>
<keyword evidence="1" id="KW-0472">Membrane</keyword>
<dbReference type="AlphaFoldDB" id="A0A926VLR9"/>
<reference evidence="2" key="1">
    <citation type="journal article" date="2015" name="ISME J.">
        <title>Draft Genome Sequence of Streptomyces incarnatus NRRL8089, which Produces the Nucleoside Antibiotic Sinefungin.</title>
        <authorList>
            <person name="Oshima K."/>
            <person name="Hattori M."/>
            <person name="Shimizu H."/>
            <person name="Fukuda K."/>
            <person name="Nemoto M."/>
            <person name="Inagaki K."/>
            <person name="Tamura T."/>
        </authorList>
    </citation>
    <scope>NUCLEOTIDE SEQUENCE</scope>
    <source>
        <strain evidence="2">FACHB-1375</strain>
    </source>
</reference>
<keyword evidence="1" id="KW-1133">Transmembrane helix</keyword>
<evidence type="ECO:0000313" key="3">
    <source>
        <dbReference type="Proteomes" id="UP000641646"/>
    </source>
</evidence>
<dbReference type="RefSeq" id="WP_190472888.1">
    <property type="nucleotide sequence ID" value="NZ_JACJPW010000108.1"/>
</dbReference>
<proteinExistence type="predicted"/>
<reference evidence="2" key="2">
    <citation type="submission" date="2020-08" db="EMBL/GenBank/DDBJ databases">
        <authorList>
            <person name="Chen M."/>
            <person name="Teng W."/>
            <person name="Zhao L."/>
            <person name="Hu C."/>
            <person name="Zhou Y."/>
            <person name="Han B."/>
            <person name="Song L."/>
            <person name="Shu W."/>
        </authorList>
    </citation>
    <scope>NUCLEOTIDE SEQUENCE</scope>
    <source>
        <strain evidence="2">FACHB-1375</strain>
    </source>
</reference>